<keyword evidence="2 4" id="KW-0863">Zinc-finger</keyword>
<keyword evidence="3" id="KW-0862">Zinc</keyword>
<organism evidence="6 7">
    <name type="scientific">Schizophyllum amplum</name>
    <dbReference type="NCBI Taxonomy" id="97359"/>
    <lineage>
        <taxon>Eukaryota</taxon>
        <taxon>Fungi</taxon>
        <taxon>Dikarya</taxon>
        <taxon>Basidiomycota</taxon>
        <taxon>Agaricomycotina</taxon>
        <taxon>Agaricomycetes</taxon>
        <taxon>Agaricomycetidae</taxon>
        <taxon>Agaricales</taxon>
        <taxon>Schizophyllaceae</taxon>
        <taxon>Schizophyllum</taxon>
    </lineage>
</organism>
<dbReference type="InterPro" id="IPR002893">
    <property type="entry name" value="Znf_MYND"/>
</dbReference>
<comment type="caution">
    <text evidence="6">The sequence shown here is derived from an EMBL/GenBank/DDBJ whole genome shotgun (WGS) entry which is preliminary data.</text>
</comment>
<sequence>MAAPKYQELKLMYDRLEKTVSAPARRVLSNQIKALIVEPESLALLSKVPFMLPEGVQQSGLDVSEVINDFSFVIVLLDFTEHDDRGDLRLADSALQRIRQIWYKLVAWIEYIYTPTLATYNRMWIPPYILGGLLCAIFRTKARLADLLAQTSQVYRIFIDLWLQSFTYAGEPVLSKTTLTAFDNLANAVSFVFSIEGQPPSCVDPFAKEEALTLVRHRIGDLYKLATSCLQQCVRCNDPASKQSTFDQISAMRYLVVRVLPMTCFPRAVVRTIVYMARVLSTRPDELDSANSACRLVEDIWEKATDDRSVVWALRDGILPVIVALNRNDELTPTIKIVVKRAIYLPVARALAALPERVDLRNAGINPEMTNSAHEELIDRISFAIWLDRKICANSACPDRHSDVEQRYRRCACFQVHYCSKSCQVADWPVHKALCNRGTLFEIVEVEEKPDIRPLHAFFTCLAIDSYFYRVGQGIMAEMEDMLREVSCPVTFSVGLDFSLFSPPLHPGKIRAHRYRSEGDEAESFEATVTAIAHLGRLRGVMVAVKTKRWSLSQFRQITETLPTYRWRGHHFREMVDSWLAG</sequence>
<evidence type="ECO:0000313" key="6">
    <source>
        <dbReference type="EMBL" id="TRM58433.1"/>
    </source>
</evidence>
<evidence type="ECO:0000259" key="5">
    <source>
        <dbReference type="PROSITE" id="PS50865"/>
    </source>
</evidence>
<feature type="domain" description="MYND-type" evidence="5">
    <location>
        <begin position="394"/>
        <end position="435"/>
    </location>
</feature>
<dbReference type="OrthoDB" id="3029214at2759"/>
<dbReference type="Pfam" id="PF01753">
    <property type="entry name" value="zf-MYND"/>
    <property type="match status" value="1"/>
</dbReference>
<name>A0A550C0X3_9AGAR</name>
<evidence type="ECO:0000313" key="7">
    <source>
        <dbReference type="Proteomes" id="UP000320762"/>
    </source>
</evidence>
<dbReference type="EMBL" id="VDMD01000036">
    <property type="protein sequence ID" value="TRM58433.1"/>
    <property type="molecule type" value="Genomic_DNA"/>
</dbReference>
<gene>
    <name evidence="6" type="ORF">BD626DRAFT_185472</name>
</gene>
<keyword evidence="1" id="KW-0479">Metal-binding</keyword>
<proteinExistence type="predicted"/>
<dbReference type="Proteomes" id="UP000320762">
    <property type="component" value="Unassembled WGS sequence"/>
</dbReference>
<reference evidence="6 7" key="1">
    <citation type="journal article" date="2019" name="New Phytol.">
        <title>Comparative genomics reveals unique wood-decay strategies and fruiting body development in the Schizophyllaceae.</title>
        <authorList>
            <person name="Almasi E."/>
            <person name="Sahu N."/>
            <person name="Krizsan K."/>
            <person name="Balint B."/>
            <person name="Kovacs G.M."/>
            <person name="Kiss B."/>
            <person name="Cseklye J."/>
            <person name="Drula E."/>
            <person name="Henrissat B."/>
            <person name="Nagy I."/>
            <person name="Chovatia M."/>
            <person name="Adam C."/>
            <person name="LaButti K."/>
            <person name="Lipzen A."/>
            <person name="Riley R."/>
            <person name="Grigoriev I.V."/>
            <person name="Nagy L.G."/>
        </authorList>
    </citation>
    <scope>NUCLEOTIDE SEQUENCE [LARGE SCALE GENOMIC DNA]</scope>
    <source>
        <strain evidence="6 7">NL-1724</strain>
    </source>
</reference>
<evidence type="ECO:0000256" key="3">
    <source>
        <dbReference type="ARBA" id="ARBA00022833"/>
    </source>
</evidence>
<dbReference type="SUPFAM" id="SSF144232">
    <property type="entry name" value="HIT/MYND zinc finger-like"/>
    <property type="match status" value="1"/>
</dbReference>
<protein>
    <recommendedName>
        <fullName evidence="5">MYND-type domain-containing protein</fullName>
    </recommendedName>
</protein>
<evidence type="ECO:0000256" key="4">
    <source>
        <dbReference type="PROSITE-ProRule" id="PRU00134"/>
    </source>
</evidence>
<dbReference type="AlphaFoldDB" id="A0A550C0X3"/>
<dbReference type="Gene3D" id="6.10.140.2220">
    <property type="match status" value="1"/>
</dbReference>
<evidence type="ECO:0000256" key="2">
    <source>
        <dbReference type="ARBA" id="ARBA00022771"/>
    </source>
</evidence>
<dbReference type="GO" id="GO:0008270">
    <property type="term" value="F:zinc ion binding"/>
    <property type="evidence" value="ECO:0007669"/>
    <property type="project" value="UniProtKB-KW"/>
</dbReference>
<keyword evidence="7" id="KW-1185">Reference proteome</keyword>
<dbReference type="PROSITE" id="PS50865">
    <property type="entry name" value="ZF_MYND_2"/>
    <property type="match status" value="1"/>
</dbReference>
<accession>A0A550C0X3</accession>
<evidence type="ECO:0000256" key="1">
    <source>
        <dbReference type="ARBA" id="ARBA00022723"/>
    </source>
</evidence>